<dbReference type="NCBIfam" id="TIGR00118">
    <property type="entry name" value="acolac_lg"/>
    <property type="match status" value="1"/>
</dbReference>
<keyword evidence="7 8" id="KW-0100">Branched-chain amino acid biosynthesis</keyword>
<comment type="cofactor">
    <cofactor evidence="8">
        <name>Mg(2+)</name>
        <dbReference type="ChEBI" id="CHEBI:18420"/>
    </cofactor>
    <text evidence="8">Binds 1 Mg(2+) ion per subunit.</text>
</comment>
<evidence type="ECO:0000259" key="9">
    <source>
        <dbReference type="Pfam" id="PF00205"/>
    </source>
</evidence>
<accession>A0A2I2GNX3</accession>
<dbReference type="GO" id="GO:0000287">
    <property type="term" value="F:magnesium ion binding"/>
    <property type="evidence" value="ECO:0007669"/>
    <property type="project" value="UniProtKB-UniRule"/>
</dbReference>
<dbReference type="EMBL" id="MSFO01000001">
    <property type="protein sequence ID" value="PLB54576.1"/>
    <property type="molecule type" value="Genomic_DNA"/>
</dbReference>
<gene>
    <name evidence="12" type="ORF">P170DRAFT_452313</name>
</gene>
<evidence type="ECO:0000259" key="11">
    <source>
        <dbReference type="Pfam" id="PF02776"/>
    </source>
</evidence>
<dbReference type="GO" id="GO:0050660">
    <property type="term" value="F:flavin adenine dinucleotide binding"/>
    <property type="evidence" value="ECO:0007669"/>
    <property type="project" value="InterPro"/>
</dbReference>
<organism evidence="12 13">
    <name type="scientific">Aspergillus steynii IBT 23096</name>
    <dbReference type="NCBI Taxonomy" id="1392250"/>
    <lineage>
        <taxon>Eukaryota</taxon>
        <taxon>Fungi</taxon>
        <taxon>Dikarya</taxon>
        <taxon>Ascomycota</taxon>
        <taxon>Pezizomycotina</taxon>
        <taxon>Eurotiomycetes</taxon>
        <taxon>Eurotiomycetidae</taxon>
        <taxon>Eurotiales</taxon>
        <taxon>Aspergillaceae</taxon>
        <taxon>Aspergillus</taxon>
        <taxon>Aspergillus subgen. Circumdati</taxon>
    </lineage>
</organism>
<evidence type="ECO:0000259" key="10">
    <source>
        <dbReference type="Pfam" id="PF02775"/>
    </source>
</evidence>
<keyword evidence="6 8" id="KW-0786">Thiamine pyrophosphate</keyword>
<keyword evidence="8" id="KW-0460">Magnesium</keyword>
<comment type="catalytic activity">
    <reaction evidence="8">
        <text>2 pyruvate + H(+) = (2S)-2-acetolactate + CO2</text>
        <dbReference type="Rhea" id="RHEA:25249"/>
        <dbReference type="ChEBI" id="CHEBI:15361"/>
        <dbReference type="ChEBI" id="CHEBI:15378"/>
        <dbReference type="ChEBI" id="CHEBI:16526"/>
        <dbReference type="ChEBI" id="CHEBI:58476"/>
        <dbReference type="EC" id="2.2.1.6"/>
    </reaction>
</comment>
<dbReference type="STRING" id="1392250.A0A2I2GNX3"/>
<dbReference type="EC" id="2.2.1.6" evidence="4 8"/>
<dbReference type="SUPFAM" id="SSF52467">
    <property type="entry name" value="DHS-like NAD/FAD-binding domain"/>
    <property type="match status" value="1"/>
</dbReference>
<comment type="caution">
    <text evidence="12">The sequence shown here is derived from an EMBL/GenBank/DDBJ whole genome shotgun (WGS) entry which is preliminary data.</text>
</comment>
<keyword evidence="13" id="KW-1185">Reference proteome</keyword>
<dbReference type="GO" id="GO:0005739">
    <property type="term" value="C:mitochondrion"/>
    <property type="evidence" value="ECO:0007669"/>
    <property type="project" value="TreeGrafter"/>
</dbReference>
<evidence type="ECO:0000256" key="2">
    <source>
        <dbReference type="ARBA" id="ARBA00005025"/>
    </source>
</evidence>
<feature type="domain" description="Thiamine pyrophosphate enzyme central" evidence="9">
    <location>
        <begin position="192"/>
        <end position="331"/>
    </location>
</feature>
<comment type="pathway">
    <text evidence="2 8">Amino-acid biosynthesis; L-valine biosynthesis; L-valine from pyruvate: step 1/4.</text>
</comment>
<dbReference type="GeneID" id="36558954"/>
<dbReference type="FunFam" id="3.40.50.970:FF:000007">
    <property type="entry name" value="Acetolactate synthase"/>
    <property type="match status" value="1"/>
</dbReference>
<sequence length="569" mass="60737">MERHNLIGLSGGDALRELLCSHQVKHIFGYPGGAALPLFDGICNATSVGFTLVRHEQGAGHMAEGYARASGKPGVVLVTSGPGSSNAVTPMFNALLDGTPMVVICGQVGTAVQGTGAFQKIDVIELAKSCTKWATCVQTIGQLPDAVESAFRWAMDGRRGPTLIAVSKDVGRAVFDMNALTCPSPKPTGQLDRIAIITNSAERPVIVVGNGVHASSNGAVSLLQLAETACIPVASTLLGLGCFAQTHPLSLGMIGTYGAPPANLAVQNADLILVFGARLDERAVGNSQGFAPRTRVKGAGGIIQFDISHDHIRKVVHPTEVVLGDLSETLPLLIPDLESSPQRQTWLDQINEWKAEHTVKRHLPMAPTRHSFASLPQQVIAELNRQTSYLNPNVLLSSGVGQHQMWAAKYYKWQPACPFITSGGLGTMGFGLPAAIGAKIARPDCEVIDIDGDASFCMTMEELLTASQHGVAVKVVIFNNSQQAMITQLQHSGYGGRECHNRQSNPDFVTLARSMECQGAKYIPGQDLSKFVHWLLQCQGPAVLEVSITETEMVPIVPEGRPLDELKLE</sequence>
<dbReference type="CDD" id="cd07035">
    <property type="entry name" value="TPP_PYR_POX_like"/>
    <property type="match status" value="1"/>
</dbReference>
<keyword evidence="5 8" id="KW-0028">Amino-acid biosynthesis</keyword>
<dbReference type="InterPro" id="IPR045229">
    <property type="entry name" value="TPP_enz"/>
</dbReference>
<dbReference type="Pfam" id="PF00205">
    <property type="entry name" value="TPP_enzyme_M"/>
    <property type="match status" value="1"/>
</dbReference>
<dbReference type="InterPro" id="IPR012000">
    <property type="entry name" value="Thiamin_PyroP_enz_cen_dom"/>
</dbReference>
<evidence type="ECO:0000256" key="6">
    <source>
        <dbReference type="ARBA" id="ARBA00023052"/>
    </source>
</evidence>
<evidence type="ECO:0000313" key="13">
    <source>
        <dbReference type="Proteomes" id="UP000234275"/>
    </source>
</evidence>
<dbReference type="UniPathway" id="UPA00049">
    <property type="reaction ID" value="UER00059"/>
</dbReference>
<dbReference type="OrthoDB" id="16262at2759"/>
<dbReference type="Gene3D" id="3.40.50.970">
    <property type="match status" value="2"/>
</dbReference>
<dbReference type="InterPro" id="IPR012846">
    <property type="entry name" value="Acetolactate_synth_lsu"/>
</dbReference>
<dbReference type="Pfam" id="PF02776">
    <property type="entry name" value="TPP_enzyme_N"/>
    <property type="match status" value="1"/>
</dbReference>
<name>A0A2I2GNX3_9EURO</name>
<dbReference type="InterPro" id="IPR000399">
    <property type="entry name" value="TPP-bd_CS"/>
</dbReference>
<evidence type="ECO:0000256" key="7">
    <source>
        <dbReference type="ARBA" id="ARBA00023304"/>
    </source>
</evidence>
<dbReference type="SUPFAM" id="SSF52518">
    <property type="entry name" value="Thiamin diphosphate-binding fold (THDP-binding)"/>
    <property type="match status" value="2"/>
</dbReference>
<dbReference type="AlphaFoldDB" id="A0A2I2GNX3"/>
<keyword evidence="8" id="KW-0479">Metal-binding</keyword>
<proteinExistence type="inferred from homology"/>
<dbReference type="GO" id="GO:0009097">
    <property type="term" value="P:isoleucine biosynthetic process"/>
    <property type="evidence" value="ECO:0007669"/>
    <property type="project" value="UniProtKB-UniPathway"/>
</dbReference>
<evidence type="ECO:0000256" key="8">
    <source>
        <dbReference type="RuleBase" id="RU003591"/>
    </source>
</evidence>
<reference evidence="12 13" key="1">
    <citation type="submission" date="2016-12" db="EMBL/GenBank/DDBJ databases">
        <title>The genomes of Aspergillus section Nigri reveals drivers in fungal speciation.</title>
        <authorList>
            <consortium name="DOE Joint Genome Institute"/>
            <person name="Vesth T.C."/>
            <person name="Nybo J."/>
            <person name="Theobald S."/>
            <person name="Brandl J."/>
            <person name="Frisvad J.C."/>
            <person name="Nielsen K.F."/>
            <person name="Lyhne E.K."/>
            <person name="Kogle M.E."/>
            <person name="Kuo A."/>
            <person name="Riley R."/>
            <person name="Clum A."/>
            <person name="Nolan M."/>
            <person name="Lipzen A."/>
            <person name="Salamov A."/>
            <person name="Henrissat B."/>
            <person name="Wiebenga A."/>
            <person name="De Vries R.P."/>
            <person name="Grigoriev I.V."/>
            <person name="Mortensen U.H."/>
            <person name="Andersen M.R."/>
            <person name="Baker S.E."/>
        </authorList>
    </citation>
    <scope>NUCLEOTIDE SEQUENCE [LARGE SCALE GENOMIC DNA]</scope>
    <source>
        <strain evidence="12 13">IBT 23096</strain>
    </source>
</reference>
<dbReference type="FunFam" id="3.40.50.1220:FF:000008">
    <property type="entry name" value="Acetolactate synthase"/>
    <property type="match status" value="1"/>
</dbReference>
<dbReference type="InterPro" id="IPR011766">
    <property type="entry name" value="TPP_enzyme_TPP-bd"/>
</dbReference>
<dbReference type="UniPathway" id="UPA00047">
    <property type="reaction ID" value="UER00055"/>
</dbReference>
<dbReference type="PROSITE" id="PS00187">
    <property type="entry name" value="TPP_ENZYMES"/>
    <property type="match status" value="1"/>
</dbReference>
<dbReference type="RefSeq" id="XP_024709878.1">
    <property type="nucleotide sequence ID" value="XM_024851255.1"/>
</dbReference>
<protein>
    <recommendedName>
        <fullName evidence="4 8">Acetolactate synthase</fullName>
        <ecNumber evidence="4 8">2.2.1.6</ecNumber>
    </recommendedName>
</protein>
<dbReference type="InterPro" id="IPR029035">
    <property type="entry name" value="DHS-like_NAD/FAD-binding_dom"/>
</dbReference>
<feature type="domain" description="Thiamine pyrophosphate enzyme N-terminal TPP-binding" evidence="11">
    <location>
        <begin position="10"/>
        <end position="125"/>
    </location>
</feature>
<evidence type="ECO:0000256" key="4">
    <source>
        <dbReference type="ARBA" id="ARBA00013145"/>
    </source>
</evidence>
<dbReference type="InterPro" id="IPR012001">
    <property type="entry name" value="Thiamin_PyroP_enz_TPP-bd_dom"/>
</dbReference>
<dbReference type="VEuPathDB" id="FungiDB:P170DRAFT_452313"/>
<dbReference type="PANTHER" id="PTHR18968">
    <property type="entry name" value="THIAMINE PYROPHOSPHATE ENZYMES"/>
    <property type="match status" value="1"/>
</dbReference>
<comment type="similarity">
    <text evidence="3 8">Belongs to the TPP enzyme family.</text>
</comment>
<evidence type="ECO:0000256" key="5">
    <source>
        <dbReference type="ARBA" id="ARBA00022605"/>
    </source>
</evidence>
<dbReference type="GO" id="GO:0009099">
    <property type="term" value="P:L-valine biosynthetic process"/>
    <property type="evidence" value="ECO:0007669"/>
    <property type="project" value="UniProtKB-UniPathway"/>
</dbReference>
<comment type="cofactor">
    <cofactor evidence="8">
        <name>thiamine diphosphate</name>
        <dbReference type="ChEBI" id="CHEBI:58937"/>
    </cofactor>
    <text evidence="8">Binds 1 thiamine pyrophosphate per subunit.</text>
</comment>
<dbReference type="GO" id="GO:0005948">
    <property type="term" value="C:acetolactate synthase complex"/>
    <property type="evidence" value="ECO:0007669"/>
    <property type="project" value="TreeGrafter"/>
</dbReference>
<dbReference type="Proteomes" id="UP000234275">
    <property type="component" value="Unassembled WGS sequence"/>
</dbReference>
<evidence type="ECO:0000256" key="3">
    <source>
        <dbReference type="ARBA" id="ARBA00007812"/>
    </source>
</evidence>
<evidence type="ECO:0000256" key="1">
    <source>
        <dbReference type="ARBA" id="ARBA00004974"/>
    </source>
</evidence>
<keyword evidence="8" id="KW-0808">Transferase</keyword>
<feature type="domain" description="Thiamine pyrophosphate enzyme TPP-binding" evidence="10">
    <location>
        <begin position="399"/>
        <end position="546"/>
    </location>
</feature>
<dbReference type="GO" id="GO:0003984">
    <property type="term" value="F:acetolactate synthase activity"/>
    <property type="evidence" value="ECO:0007669"/>
    <property type="project" value="UniProtKB-EC"/>
</dbReference>
<dbReference type="GO" id="GO:0030976">
    <property type="term" value="F:thiamine pyrophosphate binding"/>
    <property type="evidence" value="ECO:0007669"/>
    <property type="project" value="UniProtKB-UniRule"/>
</dbReference>
<comment type="pathway">
    <text evidence="1 8">Amino-acid biosynthesis; L-isoleucine biosynthesis; L-isoleucine from 2-oxobutanoate: step 1/4.</text>
</comment>
<dbReference type="InterPro" id="IPR029061">
    <property type="entry name" value="THDP-binding"/>
</dbReference>
<dbReference type="Pfam" id="PF02775">
    <property type="entry name" value="TPP_enzyme_C"/>
    <property type="match status" value="1"/>
</dbReference>
<dbReference type="PANTHER" id="PTHR18968:SF13">
    <property type="entry name" value="ACETOLACTATE SYNTHASE CATALYTIC SUBUNIT, MITOCHONDRIAL"/>
    <property type="match status" value="1"/>
</dbReference>
<dbReference type="Gene3D" id="3.40.50.1220">
    <property type="entry name" value="TPP-binding domain"/>
    <property type="match status" value="1"/>
</dbReference>
<evidence type="ECO:0000313" key="12">
    <source>
        <dbReference type="EMBL" id="PLB54576.1"/>
    </source>
</evidence>